<gene>
    <name evidence="1" type="ORF">HPB47_004025</name>
</gene>
<accession>A0AC60PI61</accession>
<sequence>MPSVIVWKNASTDRLRSSIVHTRLTWTLLFMNPRTKKSGKRGDRGIVEDAAPIYFPDAGDSSDEDNPGDGLALQAASHRHQAHHAGRRSRQEKKKRR</sequence>
<evidence type="ECO:0000313" key="1">
    <source>
        <dbReference type="EMBL" id="KAG0419549.1"/>
    </source>
</evidence>
<comment type="caution">
    <text evidence="1">The sequence shown here is derived from an EMBL/GenBank/DDBJ whole genome shotgun (WGS) entry which is preliminary data.</text>
</comment>
<evidence type="ECO:0000313" key="2">
    <source>
        <dbReference type="Proteomes" id="UP000805193"/>
    </source>
</evidence>
<protein>
    <submittedName>
        <fullName evidence="1">Uncharacterized protein</fullName>
    </submittedName>
</protein>
<dbReference type="Proteomes" id="UP000805193">
    <property type="component" value="Unassembled WGS sequence"/>
</dbReference>
<reference evidence="1 2" key="1">
    <citation type="journal article" date="2020" name="Cell">
        <title>Large-Scale Comparative Analyses of Tick Genomes Elucidate Their Genetic Diversity and Vector Capacities.</title>
        <authorList>
            <consortium name="Tick Genome and Microbiome Consortium (TIGMIC)"/>
            <person name="Jia N."/>
            <person name="Wang J."/>
            <person name="Shi W."/>
            <person name="Du L."/>
            <person name="Sun Y."/>
            <person name="Zhan W."/>
            <person name="Jiang J.F."/>
            <person name="Wang Q."/>
            <person name="Zhang B."/>
            <person name="Ji P."/>
            <person name="Bell-Sakyi L."/>
            <person name="Cui X.M."/>
            <person name="Yuan T.T."/>
            <person name="Jiang B.G."/>
            <person name="Yang W.F."/>
            <person name="Lam T.T."/>
            <person name="Chang Q.C."/>
            <person name="Ding S.J."/>
            <person name="Wang X.J."/>
            <person name="Zhu J.G."/>
            <person name="Ruan X.D."/>
            <person name="Zhao L."/>
            <person name="Wei J.T."/>
            <person name="Ye R.Z."/>
            <person name="Que T.C."/>
            <person name="Du C.H."/>
            <person name="Zhou Y.H."/>
            <person name="Cheng J.X."/>
            <person name="Dai P.F."/>
            <person name="Guo W.B."/>
            <person name="Han X.H."/>
            <person name="Huang E.J."/>
            <person name="Li L.F."/>
            <person name="Wei W."/>
            <person name="Gao Y.C."/>
            <person name="Liu J.Z."/>
            <person name="Shao H.Z."/>
            <person name="Wang X."/>
            <person name="Wang C.C."/>
            <person name="Yang T.C."/>
            <person name="Huo Q.B."/>
            <person name="Li W."/>
            <person name="Chen H.Y."/>
            <person name="Chen S.E."/>
            <person name="Zhou L.G."/>
            <person name="Ni X.B."/>
            <person name="Tian J.H."/>
            <person name="Sheng Y."/>
            <person name="Liu T."/>
            <person name="Pan Y.S."/>
            <person name="Xia L.Y."/>
            <person name="Li J."/>
            <person name="Zhao F."/>
            <person name="Cao W.C."/>
        </authorList>
    </citation>
    <scope>NUCLEOTIDE SEQUENCE [LARGE SCALE GENOMIC DNA]</scope>
    <source>
        <strain evidence="1">Iper-2018</strain>
    </source>
</reference>
<organism evidence="1 2">
    <name type="scientific">Ixodes persulcatus</name>
    <name type="common">Taiga tick</name>
    <dbReference type="NCBI Taxonomy" id="34615"/>
    <lineage>
        <taxon>Eukaryota</taxon>
        <taxon>Metazoa</taxon>
        <taxon>Ecdysozoa</taxon>
        <taxon>Arthropoda</taxon>
        <taxon>Chelicerata</taxon>
        <taxon>Arachnida</taxon>
        <taxon>Acari</taxon>
        <taxon>Parasitiformes</taxon>
        <taxon>Ixodida</taxon>
        <taxon>Ixodoidea</taxon>
        <taxon>Ixodidae</taxon>
        <taxon>Ixodinae</taxon>
        <taxon>Ixodes</taxon>
    </lineage>
</organism>
<dbReference type="EMBL" id="JABSTQ010010609">
    <property type="protein sequence ID" value="KAG0419549.1"/>
    <property type="molecule type" value="Genomic_DNA"/>
</dbReference>
<proteinExistence type="predicted"/>
<keyword evidence="2" id="KW-1185">Reference proteome</keyword>
<name>A0AC60PI61_IXOPE</name>